<keyword evidence="1" id="KW-0175">Coiled coil</keyword>
<organism evidence="2 3">
    <name type="scientific">Acanthoscelides obtectus</name>
    <name type="common">Bean weevil</name>
    <name type="synonym">Bruchus obtectus</name>
    <dbReference type="NCBI Taxonomy" id="200917"/>
    <lineage>
        <taxon>Eukaryota</taxon>
        <taxon>Metazoa</taxon>
        <taxon>Ecdysozoa</taxon>
        <taxon>Arthropoda</taxon>
        <taxon>Hexapoda</taxon>
        <taxon>Insecta</taxon>
        <taxon>Pterygota</taxon>
        <taxon>Neoptera</taxon>
        <taxon>Endopterygota</taxon>
        <taxon>Coleoptera</taxon>
        <taxon>Polyphaga</taxon>
        <taxon>Cucujiformia</taxon>
        <taxon>Chrysomeloidea</taxon>
        <taxon>Chrysomelidae</taxon>
        <taxon>Bruchinae</taxon>
        <taxon>Bruchini</taxon>
        <taxon>Acanthoscelides</taxon>
    </lineage>
</organism>
<accession>A0A9P0PJE0</accession>
<keyword evidence="3" id="KW-1185">Reference proteome</keyword>
<dbReference type="Proteomes" id="UP001152888">
    <property type="component" value="Unassembled WGS sequence"/>
</dbReference>
<dbReference type="EMBL" id="CAKOFQ010006931">
    <property type="protein sequence ID" value="CAH1983060.1"/>
    <property type="molecule type" value="Genomic_DNA"/>
</dbReference>
<feature type="coiled-coil region" evidence="1">
    <location>
        <begin position="12"/>
        <end position="67"/>
    </location>
</feature>
<evidence type="ECO:0000313" key="2">
    <source>
        <dbReference type="EMBL" id="CAH1983060.1"/>
    </source>
</evidence>
<evidence type="ECO:0000313" key="3">
    <source>
        <dbReference type="Proteomes" id="UP001152888"/>
    </source>
</evidence>
<sequence length="92" mass="10599">MTEKPISLEDIYNLIANSNTELKGEIEQLNKNITEVKKEIENRNNKFKEIKEENKTLKSKLNVLEAKSKKYNVVAYGINEEDKGAAEPNKIF</sequence>
<dbReference type="AlphaFoldDB" id="A0A9P0PJE0"/>
<evidence type="ECO:0000256" key="1">
    <source>
        <dbReference type="SAM" id="Coils"/>
    </source>
</evidence>
<comment type="caution">
    <text evidence="2">The sequence shown here is derived from an EMBL/GenBank/DDBJ whole genome shotgun (WGS) entry which is preliminary data.</text>
</comment>
<reference evidence="2" key="1">
    <citation type="submission" date="2022-03" db="EMBL/GenBank/DDBJ databases">
        <authorList>
            <person name="Sayadi A."/>
        </authorList>
    </citation>
    <scope>NUCLEOTIDE SEQUENCE</scope>
</reference>
<protein>
    <submittedName>
        <fullName evidence="2">Uncharacterized protein</fullName>
    </submittedName>
</protein>
<dbReference type="OrthoDB" id="6780773at2759"/>
<name>A0A9P0PJE0_ACAOB</name>
<gene>
    <name evidence="2" type="ORF">ACAOBT_LOCUS15356</name>
</gene>
<proteinExistence type="predicted"/>